<sequence length="162" mass="18839">MFNSHSWALFNSYFIYISFLPTTLLIIVIVSYIQSYFNIIRYQITNMAMKMEVVFEDYFPSMVEKLGAKGFLNELRNGFCLLMDSEKRVITFESLKKNSSFLGLGDMSDDGLKNMIQEGDLNGDGSLDEMEFYVLMFRLSPDLMERSRMSFLEILALDDQEL</sequence>
<dbReference type="PROSITE" id="PS50222">
    <property type="entry name" value="EF_HAND_2"/>
    <property type="match status" value="1"/>
</dbReference>
<dbReference type="GO" id="GO:0005509">
    <property type="term" value="F:calcium ion binding"/>
    <property type="evidence" value="ECO:0007669"/>
    <property type="project" value="InterPro"/>
</dbReference>
<name>A0AAV3RJE8_LITER</name>
<evidence type="ECO:0000259" key="3">
    <source>
        <dbReference type="PROSITE" id="PS50222"/>
    </source>
</evidence>
<dbReference type="PANTHER" id="PTHR47319:SF5">
    <property type="entry name" value="CALCIUM-BINDING EF-HAND PROTEIN"/>
    <property type="match status" value="1"/>
</dbReference>
<evidence type="ECO:0000256" key="2">
    <source>
        <dbReference type="SAM" id="Phobius"/>
    </source>
</evidence>
<accession>A0AAV3RJE8</accession>
<feature type="domain" description="EF-hand" evidence="3">
    <location>
        <begin position="107"/>
        <end position="142"/>
    </location>
</feature>
<keyword evidence="2" id="KW-0812">Transmembrane</keyword>
<gene>
    <name evidence="4" type="ORF">LIER_28980</name>
</gene>
<feature type="transmembrane region" description="Helical" evidence="2">
    <location>
        <begin position="13"/>
        <end position="33"/>
    </location>
</feature>
<keyword evidence="2" id="KW-1133">Transmembrane helix</keyword>
<proteinExistence type="predicted"/>
<evidence type="ECO:0000313" key="4">
    <source>
        <dbReference type="EMBL" id="GAA0175886.1"/>
    </source>
</evidence>
<dbReference type="PROSITE" id="PS00018">
    <property type="entry name" value="EF_HAND_1"/>
    <property type="match status" value="1"/>
</dbReference>
<dbReference type="AlphaFoldDB" id="A0AAV3RJE8"/>
<organism evidence="4 5">
    <name type="scientific">Lithospermum erythrorhizon</name>
    <name type="common">Purple gromwell</name>
    <name type="synonym">Lithospermum officinale var. erythrorhizon</name>
    <dbReference type="NCBI Taxonomy" id="34254"/>
    <lineage>
        <taxon>Eukaryota</taxon>
        <taxon>Viridiplantae</taxon>
        <taxon>Streptophyta</taxon>
        <taxon>Embryophyta</taxon>
        <taxon>Tracheophyta</taxon>
        <taxon>Spermatophyta</taxon>
        <taxon>Magnoliopsida</taxon>
        <taxon>eudicotyledons</taxon>
        <taxon>Gunneridae</taxon>
        <taxon>Pentapetalae</taxon>
        <taxon>asterids</taxon>
        <taxon>lamiids</taxon>
        <taxon>Boraginales</taxon>
        <taxon>Boraginaceae</taxon>
        <taxon>Boraginoideae</taxon>
        <taxon>Lithospermeae</taxon>
        <taxon>Lithospermum</taxon>
    </lineage>
</organism>
<comment type="caution">
    <text evidence="4">The sequence shown here is derived from an EMBL/GenBank/DDBJ whole genome shotgun (WGS) entry which is preliminary data.</text>
</comment>
<reference evidence="4 5" key="1">
    <citation type="submission" date="2024-01" db="EMBL/GenBank/DDBJ databases">
        <title>The complete chloroplast genome sequence of Lithospermum erythrorhizon: insights into the phylogenetic relationship among Boraginaceae species and the maternal lineages of purple gromwells.</title>
        <authorList>
            <person name="Okada T."/>
            <person name="Watanabe K."/>
        </authorList>
    </citation>
    <scope>NUCLEOTIDE SEQUENCE [LARGE SCALE GENOMIC DNA]</scope>
</reference>
<keyword evidence="5" id="KW-1185">Reference proteome</keyword>
<evidence type="ECO:0000313" key="5">
    <source>
        <dbReference type="Proteomes" id="UP001454036"/>
    </source>
</evidence>
<dbReference type="InterPro" id="IPR011992">
    <property type="entry name" value="EF-hand-dom_pair"/>
</dbReference>
<protein>
    <recommendedName>
        <fullName evidence="3">EF-hand domain-containing protein</fullName>
    </recommendedName>
</protein>
<dbReference type="EMBL" id="BAABME010009827">
    <property type="protein sequence ID" value="GAA0175886.1"/>
    <property type="molecule type" value="Genomic_DNA"/>
</dbReference>
<dbReference type="Gene3D" id="1.10.238.10">
    <property type="entry name" value="EF-hand"/>
    <property type="match status" value="1"/>
</dbReference>
<keyword evidence="2" id="KW-0472">Membrane</keyword>
<dbReference type="SUPFAM" id="SSF47473">
    <property type="entry name" value="EF-hand"/>
    <property type="match status" value="1"/>
</dbReference>
<dbReference type="PANTHER" id="PTHR47319">
    <property type="entry name" value="CALCIUM-BINDING PROTEIN KIC"/>
    <property type="match status" value="1"/>
</dbReference>
<dbReference type="Pfam" id="PF13833">
    <property type="entry name" value="EF-hand_8"/>
    <property type="match status" value="1"/>
</dbReference>
<dbReference type="Proteomes" id="UP001454036">
    <property type="component" value="Unassembled WGS sequence"/>
</dbReference>
<dbReference type="InterPro" id="IPR002048">
    <property type="entry name" value="EF_hand_dom"/>
</dbReference>
<evidence type="ECO:0000256" key="1">
    <source>
        <dbReference type="ARBA" id="ARBA00022837"/>
    </source>
</evidence>
<dbReference type="InterPro" id="IPR018247">
    <property type="entry name" value="EF_Hand_1_Ca_BS"/>
</dbReference>
<keyword evidence="1" id="KW-0106">Calcium</keyword>
<dbReference type="InterPro" id="IPR044205">
    <property type="entry name" value="KIC/PBP1/KRP1"/>
</dbReference>